<keyword evidence="14" id="KW-0614">Plasmid</keyword>
<evidence type="ECO:0000256" key="11">
    <source>
        <dbReference type="PROSITE-ProRule" id="PRU00169"/>
    </source>
</evidence>
<dbReference type="InterPro" id="IPR025943">
    <property type="entry name" value="Sigma_54_int_dom_ATP-bd_2"/>
</dbReference>
<dbReference type="InterPro" id="IPR058031">
    <property type="entry name" value="AAA_lid_NorR"/>
</dbReference>
<dbReference type="GO" id="GO:0006355">
    <property type="term" value="P:regulation of DNA-templated transcription"/>
    <property type="evidence" value="ECO:0007669"/>
    <property type="project" value="InterPro"/>
</dbReference>
<feature type="domain" description="Sigma-54 factor interaction" evidence="12">
    <location>
        <begin position="147"/>
        <end position="376"/>
    </location>
</feature>
<dbReference type="PROSITE" id="PS00688">
    <property type="entry name" value="SIGMA54_INTERACT_3"/>
    <property type="match status" value="1"/>
</dbReference>
<dbReference type="Proteomes" id="UP000004662">
    <property type="component" value="Plasmid pFW10102"/>
</dbReference>
<keyword evidence="8" id="KW-0238">DNA-binding</keyword>
<evidence type="ECO:0000256" key="6">
    <source>
        <dbReference type="ARBA" id="ARBA00023012"/>
    </source>
</evidence>
<reference evidence="15" key="1">
    <citation type="journal article" date="2015" name="Genome Announc.">
        <title>High-Quality Draft Genome Sequence of Desulfovibrio carbinoliphilus FW-101-2B, an Organic Acid-Oxidizing Sulfate-Reducing Bacterium Isolated from Uranium(VI)-Contaminated Groundwater.</title>
        <authorList>
            <person name="Ramsay B.D."/>
            <person name="Hwang C."/>
            <person name="Woo H.L."/>
            <person name="Carroll S.L."/>
            <person name="Lucas S."/>
            <person name="Han J."/>
            <person name="Lapidus A.L."/>
            <person name="Cheng J.F."/>
            <person name="Goodwin L.A."/>
            <person name="Pitluck S."/>
            <person name="Peters L."/>
            <person name="Chertkov O."/>
            <person name="Held B."/>
            <person name="Detter J.C."/>
            <person name="Han C.S."/>
            <person name="Tapia R."/>
            <person name="Land M.L."/>
            <person name="Hauser L.J."/>
            <person name="Kyrpides N.C."/>
            <person name="Ivanova N.N."/>
            <person name="Mikhailova N."/>
            <person name="Pagani I."/>
            <person name="Woyke T."/>
            <person name="Arkin A.P."/>
            <person name="Dehal P."/>
            <person name="Chivian D."/>
            <person name="Criddle C.S."/>
            <person name="Wu W."/>
            <person name="Chakraborty R."/>
            <person name="Hazen T.C."/>
            <person name="Fields M.W."/>
        </authorList>
    </citation>
    <scope>NUCLEOTIDE SEQUENCE [LARGE SCALE GENOMIC DNA]</scope>
    <source>
        <strain evidence="15">FW-101-2B</strain>
    </source>
</reference>
<evidence type="ECO:0000256" key="10">
    <source>
        <dbReference type="ARBA" id="ARBA00023163"/>
    </source>
</evidence>
<dbReference type="EMBL" id="CM001370">
    <property type="protein sequence ID" value="EHJ45930.1"/>
    <property type="molecule type" value="Genomic_DNA"/>
</dbReference>
<comment type="subcellular location">
    <subcellularLocation>
        <location evidence="1">Cytoplasm</location>
    </subcellularLocation>
</comment>
<dbReference type="PRINTS" id="PR01590">
    <property type="entry name" value="HTHFIS"/>
</dbReference>
<evidence type="ECO:0000256" key="2">
    <source>
        <dbReference type="ARBA" id="ARBA00022490"/>
    </source>
</evidence>
<keyword evidence="2" id="KW-0963">Cytoplasm</keyword>
<dbReference type="SUPFAM" id="SSF46689">
    <property type="entry name" value="Homeodomain-like"/>
    <property type="match status" value="1"/>
</dbReference>
<dbReference type="PROSITE" id="PS00676">
    <property type="entry name" value="SIGMA54_INTERACT_2"/>
    <property type="match status" value="1"/>
</dbReference>
<evidence type="ECO:0000313" key="14">
    <source>
        <dbReference type="EMBL" id="EHJ45930.1"/>
    </source>
</evidence>
<keyword evidence="10" id="KW-0804">Transcription</keyword>
<keyword evidence="3 11" id="KW-0597">Phosphoprotein</keyword>
<dbReference type="Gene3D" id="1.10.10.60">
    <property type="entry name" value="Homeodomain-like"/>
    <property type="match status" value="1"/>
</dbReference>
<geneLocation type="plasmid" evidence="14 15">
    <name>pFW10102</name>
</geneLocation>
<dbReference type="GO" id="GO:0005737">
    <property type="term" value="C:cytoplasm"/>
    <property type="evidence" value="ECO:0007669"/>
    <property type="project" value="UniProtKB-SubCell"/>
</dbReference>
<dbReference type="Pfam" id="PF00158">
    <property type="entry name" value="Sigma54_activat"/>
    <property type="match status" value="1"/>
</dbReference>
<dbReference type="InterPro" id="IPR025662">
    <property type="entry name" value="Sigma_54_int_dom_ATP-bd_1"/>
</dbReference>
<dbReference type="InterPro" id="IPR009057">
    <property type="entry name" value="Homeodomain-like_sf"/>
</dbReference>
<dbReference type="FunFam" id="3.40.50.300:FF:000006">
    <property type="entry name" value="DNA-binding transcriptional regulator NtrC"/>
    <property type="match status" value="1"/>
</dbReference>
<dbReference type="SMART" id="SM00448">
    <property type="entry name" value="REC"/>
    <property type="match status" value="1"/>
</dbReference>
<evidence type="ECO:0000259" key="12">
    <source>
        <dbReference type="PROSITE" id="PS50045"/>
    </source>
</evidence>
<dbReference type="PANTHER" id="PTHR32071">
    <property type="entry name" value="TRANSCRIPTIONAL REGULATORY PROTEIN"/>
    <property type="match status" value="1"/>
</dbReference>
<dbReference type="OrthoDB" id="9763792at2"/>
<dbReference type="GO" id="GO:0000160">
    <property type="term" value="P:phosphorelay signal transduction system"/>
    <property type="evidence" value="ECO:0007669"/>
    <property type="project" value="UniProtKB-KW"/>
</dbReference>
<dbReference type="PROSITE" id="PS00675">
    <property type="entry name" value="SIGMA54_INTERACT_1"/>
    <property type="match status" value="1"/>
</dbReference>
<evidence type="ECO:0000256" key="4">
    <source>
        <dbReference type="ARBA" id="ARBA00022741"/>
    </source>
</evidence>
<protein>
    <submittedName>
        <fullName evidence="14">Two component, sigma54 specific, transcriptional regulator, Fis family</fullName>
    </submittedName>
</protein>
<keyword evidence="6" id="KW-0902">Two-component regulatory system</keyword>
<keyword evidence="9" id="KW-0010">Activator</keyword>
<dbReference type="RefSeq" id="WP_006918417.1">
    <property type="nucleotide sequence ID" value="NZ_CM001370.1"/>
</dbReference>
<dbReference type="GO" id="GO:0043565">
    <property type="term" value="F:sequence-specific DNA binding"/>
    <property type="evidence" value="ECO:0007669"/>
    <property type="project" value="InterPro"/>
</dbReference>
<dbReference type="FunFam" id="1.10.8.60:FF:000014">
    <property type="entry name" value="DNA-binding transcriptional regulator NtrC"/>
    <property type="match status" value="1"/>
</dbReference>
<keyword evidence="5" id="KW-0067">ATP-binding</keyword>
<dbReference type="InterPro" id="IPR025944">
    <property type="entry name" value="Sigma_54_int_dom_CS"/>
</dbReference>
<name>G7QED4_9BACT</name>
<keyword evidence="4" id="KW-0547">Nucleotide-binding</keyword>
<gene>
    <name evidence="14" type="ORF">DFW101_3745</name>
</gene>
<dbReference type="CDD" id="cd00009">
    <property type="entry name" value="AAA"/>
    <property type="match status" value="1"/>
</dbReference>
<dbReference type="FunFam" id="3.40.50.2300:FF:000018">
    <property type="entry name" value="DNA-binding transcriptional regulator NtrC"/>
    <property type="match status" value="1"/>
</dbReference>
<organism evidence="14 15">
    <name type="scientific">Solidesulfovibrio carbinoliphilus subsp. oakridgensis</name>
    <dbReference type="NCBI Taxonomy" id="694327"/>
    <lineage>
        <taxon>Bacteria</taxon>
        <taxon>Pseudomonadati</taxon>
        <taxon>Thermodesulfobacteriota</taxon>
        <taxon>Desulfovibrionia</taxon>
        <taxon>Desulfovibrionales</taxon>
        <taxon>Desulfovibrionaceae</taxon>
        <taxon>Solidesulfovibrio</taxon>
    </lineage>
</organism>
<dbReference type="HOGENOM" id="CLU_000445_0_6_7"/>
<dbReference type="InterPro" id="IPR003593">
    <property type="entry name" value="AAA+_ATPase"/>
</dbReference>
<keyword evidence="15" id="KW-1185">Reference proteome</keyword>
<dbReference type="InterPro" id="IPR002078">
    <property type="entry name" value="Sigma_54_int"/>
</dbReference>
<dbReference type="InterPro" id="IPR011006">
    <property type="entry name" value="CheY-like_superfamily"/>
</dbReference>
<dbReference type="PROSITE" id="PS50045">
    <property type="entry name" value="SIGMA54_INTERACT_4"/>
    <property type="match status" value="1"/>
</dbReference>
<evidence type="ECO:0000256" key="5">
    <source>
        <dbReference type="ARBA" id="ARBA00022840"/>
    </source>
</evidence>
<dbReference type="Pfam" id="PF25601">
    <property type="entry name" value="AAA_lid_14"/>
    <property type="match status" value="1"/>
</dbReference>
<dbReference type="Gene3D" id="3.40.50.2300">
    <property type="match status" value="1"/>
</dbReference>
<feature type="domain" description="Response regulatory" evidence="13">
    <location>
        <begin position="8"/>
        <end position="122"/>
    </location>
</feature>
<dbReference type="Gene3D" id="3.40.50.300">
    <property type="entry name" value="P-loop containing nucleotide triphosphate hydrolases"/>
    <property type="match status" value="1"/>
</dbReference>
<dbReference type="AlphaFoldDB" id="G7QED4"/>
<dbReference type="InterPro" id="IPR001789">
    <property type="entry name" value="Sig_transdc_resp-reg_receiver"/>
</dbReference>
<dbReference type="GO" id="GO:0005524">
    <property type="term" value="F:ATP binding"/>
    <property type="evidence" value="ECO:0007669"/>
    <property type="project" value="UniProtKB-KW"/>
</dbReference>
<evidence type="ECO:0000256" key="1">
    <source>
        <dbReference type="ARBA" id="ARBA00004496"/>
    </source>
</evidence>
<evidence type="ECO:0000256" key="9">
    <source>
        <dbReference type="ARBA" id="ARBA00023159"/>
    </source>
</evidence>
<evidence type="ECO:0000256" key="3">
    <source>
        <dbReference type="ARBA" id="ARBA00022553"/>
    </source>
</evidence>
<keyword evidence="7" id="KW-0805">Transcription regulation</keyword>
<dbReference type="InterPro" id="IPR027417">
    <property type="entry name" value="P-loop_NTPase"/>
</dbReference>
<dbReference type="PROSITE" id="PS50110">
    <property type="entry name" value="RESPONSE_REGULATORY"/>
    <property type="match status" value="1"/>
</dbReference>
<dbReference type="Pfam" id="PF00072">
    <property type="entry name" value="Response_reg"/>
    <property type="match status" value="1"/>
</dbReference>
<sequence length="456" mass="50519">MTAKHKATVLIVDDDQGHRTILLALINGWGYKAAGADDGTKAVTLAREKPFDLILMDVRMADMGGIEALKEIKAYNPSIPILIMTAYSNVESAVEAIKAGAYDYLTKPLDFDVLRLTMERALEHVSLKAENQELRQRLVSSFDPKNIVGRSEAMRRLMETVAMVAPSEATVLITGQSGTGKELIAKAIHFNSPRKNGPLVTVNCAALSETLLESELFGHEKGAFTGADKRREGRFMQANKGTIFLDEIGEISSAMQAKLLRVIQEREIQRVGSDNALRVDVRIVAATNRDLKAEVEAGRFRQDLYYRLNVMTLTVPPLRDRGEDVPLLAMHFLHKFAEANRKVAKGFTPQAMDMLLKYDWPGNVRELENAVERAVVLMPGDFVTEKELPLSVNQEKAHEEQNANQLIERGPAEILPLEAVEREAILAALEVTGGNKTEAAKQLGITRKTLLAKLQR</sequence>
<dbReference type="Gene3D" id="1.10.8.60">
    <property type="match status" value="1"/>
</dbReference>
<dbReference type="PANTHER" id="PTHR32071:SF117">
    <property type="entry name" value="PTS-DEPENDENT DIHYDROXYACETONE KINASE OPERON REGULATORY PROTEIN-RELATED"/>
    <property type="match status" value="1"/>
</dbReference>
<dbReference type="SMART" id="SM00382">
    <property type="entry name" value="AAA"/>
    <property type="match status" value="1"/>
</dbReference>
<proteinExistence type="predicted"/>
<evidence type="ECO:0000259" key="13">
    <source>
        <dbReference type="PROSITE" id="PS50110"/>
    </source>
</evidence>
<evidence type="ECO:0000313" key="15">
    <source>
        <dbReference type="Proteomes" id="UP000004662"/>
    </source>
</evidence>
<feature type="modified residue" description="4-aspartylphosphate" evidence="11">
    <location>
        <position position="57"/>
    </location>
</feature>
<accession>G7QED4</accession>
<dbReference type="InterPro" id="IPR002197">
    <property type="entry name" value="HTH_Fis"/>
</dbReference>
<evidence type="ECO:0000256" key="7">
    <source>
        <dbReference type="ARBA" id="ARBA00023015"/>
    </source>
</evidence>
<dbReference type="SUPFAM" id="SSF52172">
    <property type="entry name" value="CheY-like"/>
    <property type="match status" value="1"/>
</dbReference>
<dbReference type="Pfam" id="PF02954">
    <property type="entry name" value="HTH_8"/>
    <property type="match status" value="1"/>
</dbReference>
<evidence type="ECO:0000256" key="8">
    <source>
        <dbReference type="ARBA" id="ARBA00023125"/>
    </source>
</evidence>
<dbReference type="SUPFAM" id="SSF52540">
    <property type="entry name" value="P-loop containing nucleoside triphosphate hydrolases"/>
    <property type="match status" value="1"/>
</dbReference>